<sequence>MDMKNLFPELEEIKNIDLQSKVAKSLEKAIDLVD</sequence>
<accession>X1NET2</accession>
<name>X1NET2_9ZZZZ</name>
<proteinExistence type="predicted"/>
<dbReference type="EMBL" id="BARV01022905">
    <property type="protein sequence ID" value="GAI25315.1"/>
    <property type="molecule type" value="Genomic_DNA"/>
</dbReference>
<protein>
    <submittedName>
        <fullName evidence="1">Uncharacterized protein</fullName>
    </submittedName>
</protein>
<evidence type="ECO:0000313" key="1">
    <source>
        <dbReference type="EMBL" id="GAI25315.1"/>
    </source>
</evidence>
<reference evidence="1" key="1">
    <citation type="journal article" date="2014" name="Front. Microbiol.">
        <title>High frequency of phylogenetically diverse reductive dehalogenase-homologous genes in deep subseafloor sedimentary metagenomes.</title>
        <authorList>
            <person name="Kawai M."/>
            <person name="Futagami T."/>
            <person name="Toyoda A."/>
            <person name="Takaki Y."/>
            <person name="Nishi S."/>
            <person name="Hori S."/>
            <person name="Arai W."/>
            <person name="Tsubouchi T."/>
            <person name="Morono Y."/>
            <person name="Uchiyama I."/>
            <person name="Ito T."/>
            <person name="Fujiyama A."/>
            <person name="Inagaki F."/>
            <person name="Takami H."/>
        </authorList>
    </citation>
    <scope>NUCLEOTIDE SEQUENCE</scope>
    <source>
        <strain evidence="1">Expedition CK06-06</strain>
    </source>
</reference>
<feature type="non-terminal residue" evidence="1">
    <location>
        <position position="34"/>
    </location>
</feature>
<organism evidence="1">
    <name type="scientific">marine sediment metagenome</name>
    <dbReference type="NCBI Taxonomy" id="412755"/>
    <lineage>
        <taxon>unclassified sequences</taxon>
        <taxon>metagenomes</taxon>
        <taxon>ecological metagenomes</taxon>
    </lineage>
</organism>
<gene>
    <name evidence="1" type="ORF">S06H3_37663</name>
</gene>
<dbReference type="AlphaFoldDB" id="X1NET2"/>
<comment type="caution">
    <text evidence="1">The sequence shown here is derived from an EMBL/GenBank/DDBJ whole genome shotgun (WGS) entry which is preliminary data.</text>
</comment>